<evidence type="ECO:0000256" key="4">
    <source>
        <dbReference type="ARBA" id="ARBA00022989"/>
    </source>
</evidence>
<dbReference type="SUPFAM" id="SSF103473">
    <property type="entry name" value="MFS general substrate transporter"/>
    <property type="match status" value="1"/>
</dbReference>
<evidence type="ECO:0000256" key="7">
    <source>
        <dbReference type="ARBA" id="ARBA00040302"/>
    </source>
</evidence>
<comment type="subcellular location">
    <subcellularLocation>
        <location evidence="1">Membrane</location>
        <topology evidence="1">Multi-pass membrane protein</topology>
    </subcellularLocation>
</comment>
<gene>
    <name evidence="10" type="ORF">MELIAE_LOCUS1864</name>
</gene>
<feature type="transmembrane region" description="Helical" evidence="9">
    <location>
        <begin position="172"/>
        <end position="191"/>
    </location>
</feature>
<dbReference type="OrthoDB" id="196103at2759"/>
<feature type="transmembrane region" description="Helical" evidence="9">
    <location>
        <begin position="12"/>
        <end position="30"/>
    </location>
</feature>
<evidence type="ECO:0000313" key="11">
    <source>
        <dbReference type="Proteomes" id="UP001154078"/>
    </source>
</evidence>
<feature type="transmembrane region" description="Helical" evidence="9">
    <location>
        <begin position="302"/>
        <end position="322"/>
    </location>
</feature>
<sequence>MAVDKSFRNVVHLGFAFMLIFTAFQTMGNIQKTILDSVHQEDNSFNGDGYVSLAIIYAVMSICNWLAPSAINMTGPRFAMFYGGLTYLFFIMTFLIPKEWLLYFASSVIGTGAALIWTGQGNYLTLNSSKATMSRNSGVFWAMLQFSMFVGNLFVFIKFKGQDKIDEASRTVVIWTLSGISVAGLVVVALLPRAPKTDQSENDNELPMEETHDGPVQTLKKAVNLFCTKNMLLLSVTFCYTGLSLGFFSGVYGSCLGFTKSFADRKELVGLSGIFIGVGEVLGGATFGILGAKTNKWGRDPIVIGGFILHTVAYFLIFLNLPNSSPFGDTNEKAFITSIKAVALFCSFLLGLGDACYNTQIYSILGGVYSKNSAAAFAIFKFTQSVAAAICFGYASAVALYGQLGVLLVLAILGTVSFVMVEWTIKREASKRSSNTSINSQDSSNSQNDLES</sequence>
<keyword evidence="4 9" id="KW-1133">Transmembrane helix</keyword>
<feature type="transmembrane region" description="Helical" evidence="9">
    <location>
        <begin position="50"/>
        <end position="67"/>
    </location>
</feature>
<evidence type="ECO:0000256" key="9">
    <source>
        <dbReference type="SAM" id="Phobius"/>
    </source>
</evidence>
<keyword evidence="6" id="KW-0325">Glycoprotein</keyword>
<dbReference type="PANTHER" id="PTHR23294">
    <property type="entry name" value="ET TRANSLATION PRODUCT-RELATED"/>
    <property type="match status" value="1"/>
</dbReference>
<dbReference type="Gene3D" id="1.20.1250.20">
    <property type="entry name" value="MFS general substrate transporter like domains"/>
    <property type="match status" value="2"/>
</dbReference>
<feature type="transmembrane region" description="Helical" evidence="9">
    <location>
        <begin position="79"/>
        <end position="96"/>
    </location>
</feature>
<feature type="transmembrane region" description="Helical" evidence="9">
    <location>
        <begin position="268"/>
        <end position="290"/>
    </location>
</feature>
<keyword evidence="5 9" id="KW-0472">Membrane</keyword>
<evidence type="ECO:0000256" key="3">
    <source>
        <dbReference type="ARBA" id="ARBA00022692"/>
    </source>
</evidence>
<dbReference type="PANTHER" id="PTHR23294:SF0">
    <property type="entry name" value="UNC93-LIKE PROTEIN MFSD11"/>
    <property type="match status" value="1"/>
</dbReference>
<organism evidence="10 11">
    <name type="scientific">Brassicogethes aeneus</name>
    <name type="common">Rape pollen beetle</name>
    <name type="synonym">Meligethes aeneus</name>
    <dbReference type="NCBI Taxonomy" id="1431903"/>
    <lineage>
        <taxon>Eukaryota</taxon>
        <taxon>Metazoa</taxon>
        <taxon>Ecdysozoa</taxon>
        <taxon>Arthropoda</taxon>
        <taxon>Hexapoda</taxon>
        <taxon>Insecta</taxon>
        <taxon>Pterygota</taxon>
        <taxon>Neoptera</taxon>
        <taxon>Endopterygota</taxon>
        <taxon>Coleoptera</taxon>
        <taxon>Polyphaga</taxon>
        <taxon>Cucujiformia</taxon>
        <taxon>Nitidulidae</taxon>
        <taxon>Meligethinae</taxon>
        <taxon>Brassicogethes</taxon>
    </lineage>
</organism>
<evidence type="ECO:0000256" key="5">
    <source>
        <dbReference type="ARBA" id="ARBA00023136"/>
    </source>
</evidence>
<dbReference type="InterPro" id="IPR036259">
    <property type="entry name" value="MFS_trans_sf"/>
</dbReference>
<keyword evidence="3 9" id="KW-0812">Transmembrane</keyword>
<feature type="transmembrane region" description="Helical" evidence="9">
    <location>
        <begin position="102"/>
        <end position="126"/>
    </location>
</feature>
<dbReference type="AlphaFoldDB" id="A0A9P0AS11"/>
<reference evidence="10" key="1">
    <citation type="submission" date="2021-12" db="EMBL/GenBank/DDBJ databases">
        <authorList>
            <person name="King R."/>
        </authorList>
    </citation>
    <scope>NUCLEOTIDE SEQUENCE</scope>
</reference>
<evidence type="ECO:0000256" key="8">
    <source>
        <dbReference type="ARBA" id="ARBA00041910"/>
    </source>
</evidence>
<accession>A0A9P0AS11</accession>
<feature type="transmembrane region" description="Helical" evidence="9">
    <location>
        <begin position="230"/>
        <end position="248"/>
    </location>
</feature>
<feature type="transmembrane region" description="Helical" evidence="9">
    <location>
        <begin position="401"/>
        <end position="425"/>
    </location>
</feature>
<evidence type="ECO:0000256" key="2">
    <source>
        <dbReference type="ARBA" id="ARBA00009172"/>
    </source>
</evidence>
<dbReference type="InterPro" id="IPR051617">
    <property type="entry name" value="UNC-93-like_regulator"/>
</dbReference>
<dbReference type="Proteomes" id="UP001154078">
    <property type="component" value="Chromosome 1"/>
</dbReference>
<feature type="transmembrane region" description="Helical" evidence="9">
    <location>
        <begin position="138"/>
        <end position="157"/>
    </location>
</feature>
<name>A0A9P0AS11_BRAAE</name>
<feature type="transmembrane region" description="Helical" evidence="9">
    <location>
        <begin position="374"/>
        <end position="395"/>
    </location>
</feature>
<proteinExistence type="inferred from homology"/>
<dbReference type="CDD" id="cd17407">
    <property type="entry name" value="MFS_MFSD11"/>
    <property type="match status" value="1"/>
</dbReference>
<evidence type="ECO:0000256" key="1">
    <source>
        <dbReference type="ARBA" id="ARBA00004141"/>
    </source>
</evidence>
<comment type="similarity">
    <text evidence="2">Belongs to the unc-93 family.</text>
</comment>
<evidence type="ECO:0000313" key="10">
    <source>
        <dbReference type="EMBL" id="CAH0547995.1"/>
    </source>
</evidence>
<dbReference type="EMBL" id="OV121132">
    <property type="protein sequence ID" value="CAH0547995.1"/>
    <property type="molecule type" value="Genomic_DNA"/>
</dbReference>
<dbReference type="InterPro" id="IPR010291">
    <property type="entry name" value="Ion_channel_UNC-93"/>
</dbReference>
<evidence type="ECO:0000256" key="6">
    <source>
        <dbReference type="ARBA" id="ARBA00023180"/>
    </source>
</evidence>
<protein>
    <recommendedName>
        <fullName evidence="7">UNC93-like protein MFSD11</fullName>
    </recommendedName>
    <alternativeName>
        <fullName evidence="8">Major facilitator superfamily domain-containing protein 11</fullName>
    </alternativeName>
</protein>
<dbReference type="Pfam" id="PF05978">
    <property type="entry name" value="UNC-93"/>
    <property type="match status" value="1"/>
</dbReference>
<dbReference type="GO" id="GO:0016020">
    <property type="term" value="C:membrane"/>
    <property type="evidence" value="ECO:0007669"/>
    <property type="project" value="UniProtKB-SubCell"/>
</dbReference>
<keyword evidence="11" id="KW-1185">Reference proteome</keyword>
<feature type="transmembrane region" description="Helical" evidence="9">
    <location>
        <begin position="334"/>
        <end position="353"/>
    </location>
</feature>